<dbReference type="GO" id="GO:0003700">
    <property type="term" value="F:DNA-binding transcription factor activity"/>
    <property type="evidence" value="ECO:0007669"/>
    <property type="project" value="InterPro"/>
</dbReference>
<evidence type="ECO:0000313" key="6">
    <source>
        <dbReference type="Proteomes" id="UP000239663"/>
    </source>
</evidence>
<sequence length="171" mass="19619">MLNGIIYLFNQKILEARFSDLTNQEVILDQLEEWLVPVIRGLISELYELKDLGITGSQFHLLNTIHKEKVSNVKRLAEELDVKSSAITVMLERLVQSGLVSRVQDESDRRSVLVTLTDAGEEVLVKAKNYSRDILMNYARLLDEDEQVIIQRVIKKFADYQSVKKSHSSNN</sequence>
<gene>
    <name evidence="5" type="ORF">CYL18_04515</name>
</gene>
<dbReference type="PROSITE" id="PS50995">
    <property type="entry name" value="HTH_MARR_2"/>
    <property type="match status" value="1"/>
</dbReference>
<keyword evidence="3" id="KW-0804">Transcription</keyword>
<organism evidence="5 6">
    <name type="scientific">Pradoshia eiseniae</name>
    <dbReference type="NCBI Taxonomy" id="2064768"/>
    <lineage>
        <taxon>Bacteria</taxon>
        <taxon>Bacillati</taxon>
        <taxon>Bacillota</taxon>
        <taxon>Bacilli</taxon>
        <taxon>Bacillales</taxon>
        <taxon>Bacillaceae</taxon>
        <taxon>Pradoshia</taxon>
    </lineage>
</organism>
<feature type="domain" description="HTH marR-type" evidence="4">
    <location>
        <begin position="28"/>
        <end position="159"/>
    </location>
</feature>
<evidence type="ECO:0000256" key="1">
    <source>
        <dbReference type="ARBA" id="ARBA00023015"/>
    </source>
</evidence>
<keyword evidence="1" id="KW-0805">Transcription regulation</keyword>
<dbReference type="InterPro" id="IPR000835">
    <property type="entry name" value="HTH_MarR-typ"/>
</dbReference>
<evidence type="ECO:0000313" key="5">
    <source>
        <dbReference type="EMBL" id="PQD97141.1"/>
    </source>
</evidence>
<dbReference type="Pfam" id="PF01047">
    <property type="entry name" value="MarR"/>
    <property type="match status" value="1"/>
</dbReference>
<dbReference type="PANTHER" id="PTHR42756:SF1">
    <property type="entry name" value="TRANSCRIPTIONAL REPRESSOR OF EMRAB OPERON"/>
    <property type="match status" value="1"/>
</dbReference>
<dbReference type="Gene3D" id="1.10.10.10">
    <property type="entry name" value="Winged helix-like DNA-binding domain superfamily/Winged helix DNA-binding domain"/>
    <property type="match status" value="1"/>
</dbReference>
<keyword evidence="6" id="KW-1185">Reference proteome</keyword>
<dbReference type="PRINTS" id="PR00598">
    <property type="entry name" value="HTHMARR"/>
</dbReference>
<proteinExistence type="predicted"/>
<reference evidence="5 6" key="1">
    <citation type="submission" date="2017-12" db="EMBL/GenBank/DDBJ databases">
        <title>Taxonomic description and draft genome of Pradoshia cofamensis Gen. nov., sp. nov., a thermotolerant bacillale isolated from anterior gut of earthworm Eisenia fetida.</title>
        <authorList>
            <person name="Saha T."/>
            <person name="Chakraborty R."/>
        </authorList>
    </citation>
    <scope>NUCLEOTIDE SEQUENCE [LARGE SCALE GENOMIC DNA]</scope>
    <source>
        <strain evidence="5 6">EAG3</strain>
    </source>
</reference>
<dbReference type="EMBL" id="PKOZ01000001">
    <property type="protein sequence ID" value="PQD97141.1"/>
    <property type="molecule type" value="Genomic_DNA"/>
</dbReference>
<name>A0A2S7N4Y2_9BACI</name>
<dbReference type="InterPro" id="IPR036388">
    <property type="entry name" value="WH-like_DNA-bd_sf"/>
</dbReference>
<keyword evidence="2" id="KW-0238">DNA-binding</keyword>
<dbReference type="AlphaFoldDB" id="A0A2S7N4Y2"/>
<dbReference type="GO" id="GO:0003677">
    <property type="term" value="F:DNA binding"/>
    <property type="evidence" value="ECO:0007669"/>
    <property type="project" value="UniProtKB-KW"/>
</dbReference>
<dbReference type="Proteomes" id="UP000239663">
    <property type="component" value="Unassembled WGS sequence"/>
</dbReference>
<dbReference type="PANTHER" id="PTHR42756">
    <property type="entry name" value="TRANSCRIPTIONAL REGULATOR, MARR"/>
    <property type="match status" value="1"/>
</dbReference>
<accession>A0A2S7N4Y2</accession>
<dbReference type="InterPro" id="IPR036390">
    <property type="entry name" value="WH_DNA-bd_sf"/>
</dbReference>
<evidence type="ECO:0000256" key="2">
    <source>
        <dbReference type="ARBA" id="ARBA00023125"/>
    </source>
</evidence>
<protein>
    <submittedName>
        <fullName evidence="5">MarR family transcriptional regulator</fullName>
    </submittedName>
</protein>
<comment type="caution">
    <text evidence="5">The sequence shown here is derived from an EMBL/GenBank/DDBJ whole genome shotgun (WGS) entry which is preliminary data.</text>
</comment>
<dbReference type="SMART" id="SM00347">
    <property type="entry name" value="HTH_MARR"/>
    <property type="match status" value="1"/>
</dbReference>
<dbReference type="SUPFAM" id="SSF46785">
    <property type="entry name" value="Winged helix' DNA-binding domain"/>
    <property type="match status" value="1"/>
</dbReference>
<evidence type="ECO:0000259" key="4">
    <source>
        <dbReference type="PROSITE" id="PS50995"/>
    </source>
</evidence>
<evidence type="ECO:0000256" key="3">
    <source>
        <dbReference type="ARBA" id="ARBA00023163"/>
    </source>
</evidence>